<dbReference type="EMBL" id="ABEU02000277">
    <property type="protein sequence ID" value="PNR25973.1"/>
    <property type="molecule type" value="Genomic_DNA"/>
</dbReference>
<sequence>MKPKVQETRMLRPRRSALDLVQKILSQRRSNSHATPGELKRLLTTSHNLIRRICTGAFTTEGRCTTSICSSRTFCSGYSADSTKRLEAFFLVAVFLLKSLVWPLHVGPLVTSDVLVYVYLLLEI</sequence>
<dbReference type="AlphaFoldDB" id="A0A2K1I9M3"/>
<keyword evidence="1" id="KW-0812">Transmembrane</keyword>
<dbReference type="InParanoid" id="A0A2K1I9M3"/>
<proteinExistence type="predicted"/>
<accession>A0A2K1I9M3</accession>
<dbReference type="PaxDb" id="3218-PP1S102_57V6.1"/>
<protein>
    <submittedName>
        <fullName evidence="2">Uncharacterized protein</fullName>
    </submittedName>
</protein>
<evidence type="ECO:0000313" key="2">
    <source>
        <dbReference type="EMBL" id="PNR25973.1"/>
    </source>
</evidence>
<name>A0A2K1I9M3_PHYPA</name>
<organism evidence="2">
    <name type="scientific">Physcomitrium patens</name>
    <name type="common">Spreading-leaved earth moss</name>
    <name type="synonym">Physcomitrella patens</name>
    <dbReference type="NCBI Taxonomy" id="3218"/>
    <lineage>
        <taxon>Eukaryota</taxon>
        <taxon>Viridiplantae</taxon>
        <taxon>Streptophyta</taxon>
        <taxon>Embryophyta</taxon>
        <taxon>Bryophyta</taxon>
        <taxon>Bryophytina</taxon>
        <taxon>Bryopsida</taxon>
        <taxon>Funariidae</taxon>
        <taxon>Funariales</taxon>
        <taxon>Funariaceae</taxon>
        <taxon>Physcomitrium</taxon>
    </lineage>
</organism>
<feature type="transmembrane region" description="Helical" evidence="1">
    <location>
        <begin position="88"/>
        <end position="105"/>
    </location>
</feature>
<keyword evidence="1" id="KW-0472">Membrane</keyword>
<keyword evidence="1" id="KW-1133">Transmembrane helix</keyword>
<evidence type="ECO:0000256" key="1">
    <source>
        <dbReference type="SAM" id="Phobius"/>
    </source>
</evidence>
<reference evidence="2" key="1">
    <citation type="journal article" date="2008" name="Science">
        <title>The Physcomitrella genome reveals evolutionary insights into the conquest of land by plants.</title>
        <authorList>
            <person name="Rensing S."/>
            <person name="Lang D."/>
            <person name="Zimmer A."/>
            <person name="Terry A."/>
            <person name="Salamov A."/>
            <person name="Shapiro H."/>
            <person name="Nishiyama T."/>
            <person name="Perroud P.-F."/>
            <person name="Lindquist E."/>
            <person name="Kamisugi Y."/>
            <person name="Tanahashi T."/>
            <person name="Sakakibara K."/>
            <person name="Fujita T."/>
            <person name="Oishi K."/>
            <person name="Shin-I T."/>
            <person name="Kuroki Y."/>
            <person name="Toyoda A."/>
            <person name="Suzuki Y."/>
            <person name="Hashimoto A."/>
            <person name="Yamaguchi K."/>
            <person name="Sugano A."/>
            <person name="Kohara Y."/>
            <person name="Fujiyama A."/>
            <person name="Anterola A."/>
            <person name="Aoki S."/>
            <person name="Ashton N."/>
            <person name="Barbazuk W.B."/>
            <person name="Barker E."/>
            <person name="Bennetzen J."/>
            <person name="Bezanilla M."/>
            <person name="Blankenship R."/>
            <person name="Cho S.H."/>
            <person name="Dutcher S."/>
            <person name="Estelle M."/>
            <person name="Fawcett J.A."/>
            <person name="Gundlach H."/>
            <person name="Hanada K."/>
            <person name="Heyl A."/>
            <person name="Hicks K.A."/>
            <person name="Hugh J."/>
            <person name="Lohr M."/>
            <person name="Mayer K."/>
            <person name="Melkozernov A."/>
            <person name="Murata T."/>
            <person name="Nelson D."/>
            <person name="Pils B."/>
            <person name="Prigge M."/>
            <person name="Reiss B."/>
            <person name="Renner T."/>
            <person name="Rombauts S."/>
            <person name="Rushton P."/>
            <person name="Sanderfoot A."/>
            <person name="Schween G."/>
            <person name="Shiu S.-H."/>
            <person name="Stueber K."/>
            <person name="Theodoulou F.L."/>
            <person name="Tu H."/>
            <person name="Van de Peer Y."/>
            <person name="Verrier P.J."/>
            <person name="Waters E."/>
            <person name="Wood A."/>
            <person name="Yang L."/>
            <person name="Cove D."/>
            <person name="Cuming A."/>
            <person name="Hasebe M."/>
            <person name="Lucas S."/>
            <person name="Mishler D.B."/>
            <person name="Reski R."/>
            <person name="Grigoriev I."/>
            <person name="Quatrano R.S."/>
            <person name="Boore J.L."/>
        </authorList>
    </citation>
    <scope>NUCLEOTIDE SEQUENCE [LARGE SCALE GENOMIC DNA]</scope>
</reference>
<gene>
    <name evidence="2" type="ORF">PHYPA_031260</name>
</gene>
<comment type="caution">
    <text evidence="2">The sequence shown here is derived from an EMBL/GenBank/DDBJ whole genome shotgun (WGS) entry which is preliminary data.</text>
</comment>
<reference evidence="2" key="2">
    <citation type="journal article" date="2018" name="Plant J.">
        <title>The Physcomitrella patens chromosome-scale assembly reveals moss genome structure and evolution.</title>
        <authorList>
            <person name="Lang D."/>
            <person name="Ullrich K.K."/>
            <person name="Murat F."/>
            <person name="Fuchs J."/>
            <person name="Jenkins J."/>
            <person name="Haas F.B."/>
            <person name="Piednoel M."/>
            <person name="Gundlach H."/>
            <person name="Van Bel M."/>
            <person name="Meyberg R."/>
            <person name="Vives C."/>
            <person name="Morata J."/>
            <person name="Symeonidi A."/>
            <person name="Hiss M."/>
            <person name="Muchero W."/>
            <person name="Kamisugi Y."/>
            <person name="Saleh O."/>
            <person name="Blanc G."/>
            <person name="Decker E.L."/>
            <person name="van Gessel N."/>
            <person name="Grimwood J."/>
            <person name="Hayes R.D."/>
            <person name="Graham S.W."/>
            <person name="Gunter L.E."/>
            <person name="McDaniel S.F."/>
            <person name="Hoernstein S.N.W."/>
            <person name="Larsson A."/>
            <person name="Li F.W."/>
            <person name="Perroud P.F."/>
            <person name="Phillips J."/>
            <person name="Ranjan P."/>
            <person name="Rokshar D.S."/>
            <person name="Rothfels C.J."/>
            <person name="Schneider L."/>
            <person name="Shu S."/>
            <person name="Stevenson D.W."/>
            <person name="Thummler F."/>
            <person name="Tillich M."/>
            <person name="Villarreal Aguilar J.C."/>
            <person name="Widiez T."/>
            <person name="Wong G.K."/>
            <person name="Wymore A."/>
            <person name="Zhang Y."/>
            <person name="Zimmer A.D."/>
            <person name="Quatrano R.S."/>
            <person name="Mayer K.F.X."/>
            <person name="Goodstein D."/>
            <person name="Casacuberta J.M."/>
            <person name="Vandepoele K."/>
            <person name="Reski R."/>
            <person name="Cuming A.C."/>
            <person name="Tuskan G.A."/>
            <person name="Maumus F."/>
            <person name="Salse J."/>
            <person name="Schmutz J."/>
            <person name="Rensing S.A."/>
        </authorList>
    </citation>
    <scope>NUCLEOTIDE SEQUENCE [LARGE SCALE GENOMIC DNA]</scope>
</reference>